<feature type="transmembrane region" description="Helical" evidence="1">
    <location>
        <begin position="185"/>
        <end position="208"/>
    </location>
</feature>
<sequence length="237" mass="25453">MPDVLLAIVYGLFAGLMIPAGGYLASIERIQPNWLEQEFRHSVIAFGGGILVSAVAFVLVPEALDLLPIWASVLTFFGGGALFALLEYLQSKKASQNAQFIAMLTDFVPEAASLGAMMAARTPEAALLAFLIGAQNLPEAFNAWRELRGGRHHRRAHVMRIFFVLALIGPAAVLLGYFFLAERPILTGTIMMVAAGGILFLTFQDIAVKAHLKYKQAPSLAALLGFSLGMVGHALVS</sequence>
<evidence type="ECO:0000313" key="5">
    <source>
        <dbReference type="Proteomes" id="UP000325785"/>
    </source>
</evidence>
<dbReference type="PATRIC" id="fig|540747.5.peg.1491"/>
<reference evidence="3 5" key="2">
    <citation type="submission" date="2018-08" db="EMBL/GenBank/DDBJ databases">
        <title>Genetic Globetrotter - A new plasmid hitch-hiking vast phylogenetic and geographic distances.</title>
        <authorList>
            <person name="Vollmers J."/>
            <person name="Petersen J."/>
        </authorList>
    </citation>
    <scope>NUCLEOTIDE SEQUENCE [LARGE SCALE GENOMIC DNA]</scope>
    <source>
        <strain evidence="3 5">DSM 26383</strain>
    </source>
</reference>
<feature type="transmembrane region" description="Helical" evidence="1">
    <location>
        <begin position="66"/>
        <end position="86"/>
    </location>
</feature>
<evidence type="ECO:0000313" key="2">
    <source>
        <dbReference type="EMBL" id="KRS16362.1"/>
    </source>
</evidence>
<dbReference type="RefSeq" id="WP_057818335.1">
    <property type="nucleotide sequence ID" value="NZ_CP031598.1"/>
</dbReference>
<accession>A0A0T5P554</accession>
<reference evidence="2 4" key="1">
    <citation type="submission" date="2015-04" db="EMBL/GenBank/DDBJ databases">
        <title>The draft genome sequence of Roseovarius indicus B108T.</title>
        <authorList>
            <person name="Li G."/>
            <person name="Lai Q."/>
            <person name="Shao Z."/>
            <person name="Yan P."/>
        </authorList>
    </citation>
    <scope>NUCLEOTIDE SEQUENCE [LARGE SCALE GENOMIC DNA]</scope>
    <source>
        <strain evidence="2 4">B108</strain>
    </source>
</reference>
<evidence type="ECO:0000313" key="3">
    <source>
        <dbReference type="EMBL" id="QEW28472.1"/>
    </source>
</evidence>
<dbReference type="Proteomes" id="UP000051401">
    <property type="component" value="Unassembled WGS sequence"/>
</dbReference>
<evidence type="ECO:0008006" key="6">
    <source>
        <dbReference type="Google" id="ProtNLM"/>
    </source>
</evidence>
<dbReference type="OrthoDB" id="5766358at2"/>
<proteinExistence type="predicted"/>
<name>A0A0T5P554_9RHOB</name>
<dbReference type="EMBL" id="LAXI01000014">
    <property type="protein sequence ID" value="KRS16362.1"/>
    <property type="molecule type" value="Genomic_DNA"/>
</dbReference>
<feature type="transmembrane region" description="Helical" evidence="1">
    <location>
        <begin position="39"/>
        <end position="60"/>
    </location>
</feature>
<dbReference type="KEGG" id="rid:RIdsm_04303"/>
<dbReference type="EMBL" id="CP031598">
    <property type="protein sequence ID" value="QEW28472.1"/>
    <property type="molecule type" value="Genomic_DNA"/>
</dbReference>
<evidence type="ECO:0000256" key="1">
    <source>
        <dbReference type="SAM" id="Phobius"/>
    </source>
</evidence>
<keyword evidence="1" id="KW-0812">Transmembrane</keyword>
<gene>
    <name evidence="3" type="ORF">RIdsm_04303</name>
    <name evidence="2" type="ORF">XM52_18690</name>
</gene>
<keyword evidence="4" id="KW-1185">Reference proteome</keyword>
<feature type="transmembrane region" description="Helical" evidence="1">
    <location>
        <begin position="6"/>
        <end position="27"/>
    </location>
</feature>
<feature type="transmembrane region" description="Helical" evidence="1">
    <location>
        <begin position="220"/>
        <end position="236"/>
    </location>
</feature>
<evidence type="ECO:0000313" key="4">
    <source>
        <dbReference type="Proteomes" id="UP000051401"/>
    </source>
</evidence>
<dbReference type="AlphaFoldDB" id="A0A0T5P554"/>
<feature type="transmembrane region" description="Helical" evidence="1">
    <location>
        <begin position="158"/>
        <end position="179"/>
    </location>
</feature>
<dbReference type="STRING" id="540747.SAMN04488031_10583"/>
<keyword evidence="1" id="KW-1133">Transmembrane helix</keyword>
<keyword evidence="1" id="KW-0472">Membrane</keyword>
<protein>
    <recommendedName>
        <fullName evidence="6">Divalent cation transporter</fullName>
    </recommendedName>
</protein>
<organism evidence="2 4">
    <name type="scientific">Roseovarius indicus</name>
    <dbReference type="NCBI Taxonomy" id="540747"/>
    <lineage>
        <taxon>Bacteria</taxon>
        <taxon>Pseudomonadati</taxon>
        <taxon>Pseudomonadota</taxon>
        <taxon>Alphaproteobacteria</taxon>
        <taxon>Rhodobacterales</taxon>
        <taxon>Roseobacteraceae</taxon>
        <taxon>Roseovarius</taxon>
    </lineage>
</organism>
<dbReference type="Proteomes" id="UP000325785">
    <property type="component" value="Chromosome"/>
</dbReference>